<keyword evidence="8 11" id="KW-0460">Magnesium</keyword>
<comment type="cofactor">
    <cofactor evidence="11">
        <name>thiamine diphosphate</name>
        <dbReference type="ChEBI" id="CHEBI:58937"/>
    </cofactor>
    <text evidence="11">Binds 1 thiamine pyrophosphate per subunit.</text>
</comment>
<dbReference type="GO" id="GO:0003984">
    <property type="term" value="F:acetolactate synthase activity"/>
    <property type="evidence" value="ECO:0007669"/>
    <property type="project" value="UniProtKB-EC"/>
</dbReference>
<dbReference type="GO" id="GO:0009097">
    <property type="term" value="P:isoleucine biosynthetic process"/>
    <property type="evidence" value="ECO:0007669"/>
    <property type="project" value="UniProtKB-UniPathway"/>
</dbReference>
<evidence type="ECO:0000256" key="3">
    <source>
        <dbReference type="ARBA" id="ARBA00007812"/>
    </source>
</evidence>
<dbReference type="Pfam" id="PF02775">
    <property type="entry name" value="TPP_enzyme_C"/>
    <property type="match status" value="1"/>
</dbReference>
<dbReference type="InterPro" id="IPR045229">
    <property type="entry name" value="TPP_enz"/>
</dbReference>
<feature type="domain" description="Thiamine pyrophosphate enzyme TPP-binding" evidence="13">
    <location>
        <begin position="412"/>
        <end position="566"/>
    </location>
</feature>
<dbReference type="SUPFAM" id="SSF52467">
    <property type="entry name" value="DHS-like NAD/FAD-binding domain"/>
    <property type="match status" value="1"/>
</dbReference>
<keyword evidence="7 11" id="KW-0479">Metal-binding</keyword>
<dbReference type="GO" id="GO:0030976">
    <property type="term" value="F:thiamine pyrophosphate binding"/>
    <property type="evidence" value="ECO:0007669"/>
    <property type="project" value="UniProtKB-UniRule"/>
</dbReference>
<dbReference type="GO" id="GO:0050660">
    <property type="term" value="F:flavin adenine dinucleotide binding"/>
    <property type="evidence" value="ECO:0007669"/>
    <property type="project" value="InterPro"/>
</dbReference>
<evidence type="ECO:0000256" key="6">
    <source>
        <dbReference type="ARBA" id="ARBA00022679"/>
    </source>
</evidence>
<evidence type="ECO:0000256" key="11">
    <source>
        <dbReference type="RuleBase" id="RU003591"/>
    </source>
</evidence>
<dbReference type="CDD" id="cd02015">
    <property type="entry name" value="TPP_AHAS"/>
    <property type="match status" value="1"/>
</dbReference>
<keyword evidence="5 11" id="KW-0028">Amino-acid biosynthesis</keyword>
<dbReference type="OrthoDB" id="4494979at2"/>
<evidence type="ECO:0000256" key="2">
    <source>
        <dbReference type="ARBA" id="ARBA00005025"/>
    </source>
</evidence>
<evidence type="ECO:0000259" key="14">
    <source>
        <dbReference type="Pfam" id="PF02776"/>
    </source>
</evidence>
<dbReference type="AlphaFoldDB" id="A0A2Z3GVS3"/>
<evidence type="ECO:0000256" key="1">
    <source>
        <dbReference type="ARBA" id="ARBA00004974"/>
    </source>
</evidence>
<evidence type="ECO:0000259" key="12">
    <source>
        <dbReference type="Pfam" id="PF00205"/>
    </source>
</evidence>
<dbReference type="InterPro" id="IPR029035">
    <property type="entry name" value="DHS-like_NAD/FAD-binding_dom"/>
</dbReference>
<dbReference type="KEGG" id="gog:C1280_00995"/>
<keyword evidence="10 11" id="KW-0100">Branched-chain amino acid biosynthesis</keyword>
<dbReference type="FunFam" id="3.40.50.1220:FF:000008">
    <property type="entry name" value="Acetolactate synthase"/>
    <property type="match status" value="1"/>
</dbReference>
<dbReference type="EC" id="2.2.1.6" evidence="4 11"/>
<comment type="catalytic activity">
    <reaction evidence="11">
        <text>2 pyruvate + H(+) = (2S)-2-acetolactate + CO2</text>
        <dbReference type="Rhea" id="RHEA:25249"/>
        <dbReference type="ChEBI" id="CHEBI:15361"/>
        <dbReference type="ChEBI" id="CHEBI:15378"/>
        <dbReference type="ChEBI" id="CHEBI:16526"/>
        <dbReference type="ChEBI" id="CHEBI:58476"/>
        <dbReference type="EC" id="2.2.1.6"/>
    </reaction>
</comment>
<dbReference type="NCBIfam" id="TIGR00118">
    <property type="entry name" value="acolac_lg"/>
    <property type="match status" value="1"/>
</dbReference>
<feature type="domain" description="Thiamine pyrophosphate enzyme N-terminal TPP-binding" evidence="14">
    <location>
        <begin position="16"/>
        <end position="128"/>
    </location>
</feature>
<dbReference type="GO" id="GO:0009099">
    <property type="term" value="P:L-valine biosynthetic process"/>
    <property type="evidence" value="ECO:0007669"/>
    <property type="project" value="UniProtKB-UniPathway"/>
</dbReference>
<dbReference type="PANTHER" id="PTHR18968">
    <property type="entry name" value="THIAMINE PYROPHOSPHATE ENZYMES"/>
    <property type="match status" value="1"/>
</dbReference>
<dbReference type="PROSITE" id="PS00187">
    <property type="entry name" value="TPP_ENZYMES"/>
    <property type="match status" value="1"/>
</dbReference>
<dbReference type="InterPro" id="IPR012000">
    <property type="entry name" value="Thiamin_PyroP_enz_cen_dom"/>
</dbReference>
<dbReference type="Pfam" id="PF00205">
    <property type="entry name" value="TPP_enzyme_M"/>
    <property type="match status" value="1"/>
</dbReference>
<comment type="cofactor">
    <cofactor evidence="11">
        <name>Mg(2+)</name>
        <dbReference type="ChEBI" id="CHEBI:18420"/>
    </cofactor>
    <text evidence="11">Binds 1 Mg(2+) ion per subunit.</text>
</comment>
<evidence type="ECO:0000313" key="15">
    <source>
        <dbReference type="EMBL" id="AWM35737.1"/>
    </source>
</evidence>
<comment type="pathway">
    <text evidence="1 11">Amino-acid biosynthesis; L-isoleucine biosynthesis; L-isoleucine from 2-oxobutanoate: step 1/4.</text>
</comment>
<feature type="domain" description="Thiamine pyrophosphate enzyme central" evidence="12">
    <location>
        <begin position="208"/>
        <end position="341"/>
    </location>
</feature>
<dbReference type="InterPro" id="IPR011766">
    <property type="entry name" value="TPP_enzyme_TPP-bd"/>
</dbReference>
<keyword evidence="16" id="KW-1185">Reference proteome</keyword>
<dbReference type="Gene3D" id="3.40.50.970">
    <property type="match status" value="2"/>
</dbReference>
<organism evidence="15 16">
    <name type="scientific">Gemmata obscuriglobus</name>
    <dbReference type="NCBI Taxonomy" id="114"/>
    <lineage>
        <taxon>Bacteria</taxon>
        <taxon>Pseudomonadati</taxon>
        <taxon>Planctomycetota</taxon>
        <taxon>Planctomycetia</taxon>
        <taxon>Gemmatales</taxon>
        <taxon>Gemmataceae</taxon>
        <taxon>Gemmata</taxon>
    </lineage>
</organism>
<keyword evidence="9 11" id="KW-0786">Thiamine pyrophosphate</keyword>
<protein>
    <recommendedName>
        <fullName evidence="4 11">Acetolactate synthase</fullName>
        <ecNumber evidence="4 11">2.2.1.6</ecNumber>
    </recommendedName>
</protein>
<evidence type="ECO:0000256" key="4">
    <source>
        <dbReference type="ARBA" id="ARBA00013145"/>
    </source>
</evidence>
<dbReference type="InterPro" id="IPR039368">
    <property type="entry name" value="AHAS_TPP"/>
</dbReference>
<evidence type="ECO:0000256" key="8">
    <source>
        <dbReference type="ARBA" id="ARBA00022842"/>
    </source>
</evidence>
<proteinExistence type="inferred from homology"/>
<dbReference type="Gene3D" id="3.40.50.1220">
    <property type="entry name" value="TPP-binding domain"/>
    <property type="match status" value="1"/>
</dbReference>
<evidence type="ECO:0000256" key="10">
    <source>
        <dbReference type="ARBA" id="ARBA00023304"/>
    </source>
</evidence>
<evidence type="ECO:0000256" key="7">
    <source>
        <dbReference type="ARBA" id="ARBA00022723"/>
    </source>
</evidence>
<evidence type="ECO:0000259" key="13">
    <source>
        <dbReference type="Pfam" id="PF02775"/>
    </source>
</evidence>
<gene>
    <name evidence="15" type="primary">ilvB</name>
    <name evidence="15" type="ORF">C1280_00995</name>
</gene>
<dbReference type="InterPro" id="IPR012001">
    <property type="entry name" value="Thiamin_PyroP_enz_TPP-bd_dom"/>
</dbReference>
<dbReference type="UniPathway" id="UPA00047">
    <property type="reaction ID" value="UER00055"/>
</dbReference>
<dbReference type="UniPathway" id="UPA00049">
    <property type="reaction ID" value="UER00059"/>
</dbReference>
<dbReference type="Proteomes" id="UP000245802">
    <property type="component" value="Chromosome"/>
</dbReference>
<dbReference type="InterPro" id="IPR029061">
    <property type="entry name" value="THDP-binding"/>
</dbReference>
<evidence type="ECO:0000256" key="9">
    <source>
        <dbReference type="ARBA" id="ARBA00023052"/>
    </source>
</evidence>
<evidence type="ECO:0000313" key="16">
    <source>
        <dbReference type="Proteomes" id="UP000245802"/>
    </source>
</evidence>
<comment type="similarity">
    <text evidence="3 11">Belongs to the TPP enzyme family.</text>
</comment>
<dbReference type="SUPFAM" id="SSF52518">
    <property type="entry name" value="Thiamin diphosphate-binding fold (THDP-binding)"/>
    <property type="match status" value="2"/>
</dbReference>
<dbReference type="PANTHER" id="PTHR18968:SF13">
    <property type="entry name" value="ACETOLACTATE SYNTHASE CATALYTIC SUBUNIT, MITOCHONDRIAL"/>
    <property type="match status" value="1"/>
</dbReference>
<dbReference type="CDD" id="cd07035">
    <property type="entry name" value="TPP_PYR_POX_like"/>
    <property type="match status" value="1"/>
</dbReference>
<dbReference type="EMBL" id="CP025958">
    <property type="protein sequence ID" value="AWM35737.1"/>
    <property type="molecule type" value="Genomic_DNA"/>
</dbReference>
<dbReference type="InterPro" id="IPR012846">
    <property type="entry name" value="Acetolactate_synth_lsu"/>
</dbReference>
<dbReference type="GO" id="GO:0000287">
    <property type="term" value="F:magnesium ion binding"/>
    <property type="evidence" value="ECO:0007669"/>
    <property type="project" value="UniProtKB-UniRule"/>
</dbReference>
<reference evidence="15 16" key="1">
    <citation type="submission" date="2018-01" db="EMBL/GenBank/DDBJ databases">
        <title>G. obscuriglobus.</title>
        <authorList>
            <person name="Franke J."/>
            <person name="Blomberg W."/>
            <person name="Selmecki A."/>
        </authorList>
    </citation>
    <scope>NUCLEOTIDE SEQUENCE [LARGE SCALE GENOMIC DNA]</scope>
    <source>
        <strain evidence="15 16">DSM 5831</strain>
    </source>
</reference>
<dbReference type="FunFam" id="3.40.50.970:FF:000007">
    <property type="entry name" value="Acetolactate synthase"/>
    <property type="match status" value="1"/>
</dbReference>
<keyword evidence="6 11" id="KW-0808">Transferase</keyword>
<dbReference type="InterPro" id="IPR000399">
    <property type="entry name" value="TPP-bd_CS"/>
</dbReference>
<dbReference type="Pfam" id="PF02776">
    <property type="entry name" value="TPP_enzyme_N"/>
    <property type="match status" value="1"/>
</dbReference>
<dbReference type="RefSeq" id="WP_010049934.1">
    <property type="nucleotide sequence ID" value="NZ_CP025958.1"/>
</dbReference>
<dbReference type="GO" id="GO:0005948">
    <property type="term" value="C:acetolactate synthase complex"/>
    <property type="evidence" value="ECO:0007669"/>
    <property type="project" value="TreeGrafter"/>
</dbReference>
<accession>A0A2Z3GVS3</accession>
<evidence type="ECO:0000256" key="5">
    <source>
        <dbReference type="ARBA" id="ARBA00022605"/>
    </source>
</evidence>
<sequence>MADHGTTSATPTATPMSGADILVQALIRHGVDTVFAYPGGASMPIHQALTRVQGKLRTILPRHEQGGGFMAHGYCRTTGKASVCVSTSGPGATNFVTCIADAKMDSIPAIFITGQVSTNVLGNDAFQETPMVEICRGITKHHYLLTRTEDITRVMKEAFHIATTGRPGPVLIDVCKDVQTKSVVPDWDVAMDLPGYRPVRKAPRAELEPVIAAIRASKKPFIYAGGGVTHSDAAAELKEFAELVGAPVGLTVHGLGNFPADHYLCLQMLGMHGTVYSNYAINDADLLLAFGVRFDDRVTGKLAEFAKHGKIVHVDIDKSEIHKNKFAHVPVHSDLKHALHGLNALLKEEKNADLTAGGRYTDWWRQVDAWRDAEPLKFAEPDNFIIPQYAIKRLWEILRDRNQLDDTIITTGVGQHQMWAAQFFHFNKPRKWITSGGLGTMGFGLPSALGAKVAFPNNLVIDIDGDGSFLMNVQELATAYAEKIPAKVLLLNNQHLGMVMQWEDRFFGSNRGHTYLGAGEDHAPYPDFCKIAEGFGVTAKSVIDKADLDAALIEMIEAPGPFLLNVHVPHQEHVLPMIPAGSTVKDIIKE</sequence>
<name>A0A2Z3GVS3_9BACT</name>
<comment type="pathway">
    <text evidence="2 11">Amino-acid biosynthesis; L-valine biosynthesis; L-valine from pyruvate: step 1/4.</text>
</comment>